<proteinExistence type="inferred from homology"/>
<dbReference type="NCBIfam" id="TIGR01787">
    <property type="entry name" value="squalene_cyclas"/>
    <property type="match status" value="1"/>
</dbReference>
<dbReference type="CDD" id="cd02892">
    <property type="entry name" value="SQCY_1"/>
    <property type="match status" value="1"/>
</dbReference>
<reference evidence="7" key="2">
    <citation type="submission" date="2021-08" db="EMBL/GenBank/DDBJ databases">
        <authorList>
            <person name="Tani A."/>
            <person name="Ola A."/>
            <person name="Ogura Y."/>
            <person name="Katsura K."/>
            <person name="Hayashi T."/>
        </authorList>
    </citation>
    <scope>NUCLEOTIDE SEQUENCE</scope>
    <source>
        <strain evidence="7">DSM 17168</strain>
    </source>
</reference>
<dbReference type="NCBIfam" id="TIGR01507">
    <property type="entry name" value="hopene_cyclase"/>
    <property type="match status" value="1"/>
</dbReference>
<dbReference type="Pfam" id="PF13249">
    <property type="entry name" value="SQHop_cyclase_N"/>
    <property type="match status" value="1"/>
</dbReference>
<dbReference type="Pfam" id="PF13243">
    <property type="entry name" value="SQHop_cyclase_C"/>
    <property type="match status" value="1"/>
</dbReference>
<protein>
    <submittedName>
        <fullName evidence="7">Squalene--hopene cyclase</fullName>
    </submittedName>
</protein>
<sequence length="672" mass="74147">MKEGGTKVGKVETLHRMSTQGITLEDVERRVSLAARGLQKLVQPDGHWCFELEADATIPSEYILYHHFRASIPPAELEAKIANYLRRTQSDAHDGWSLVHEGPFDMSASVKAYFALKMIGDSVEAPHMRRARDAILSRGGAAHANVFTRTLLALYGEVPWTAVPVMPVEVMLLPRWFPFHLDKVSYWARTVMVPLFVLQAKKPRARNPRGIGMQELFVEPPEQVKRWPAGPQEASPWRPVFAAIDAVLQKVEGAFPAGSRARAIDKAVAFVSERLNGEDGLGAIFPAMTNSVLMYEALGYPEDHPLVATARSAVEKLVTVKEHEAYVQPCLSPVWDTALAAHALMEAGGPEAERHAKRALDWLKPLQVLDVKGDWAAAKPDVRPGGWAFQYANPHYPDLDDTAVVVMAMDRAQARGEPRKGAGAPDYDQSIARAREWVEGLQSRDGGWAAFDADNTYHYLNYIPFSDHGALLDPPTADVTARCVSMLAQLGETAETSPALARGIAYLLADQEPDGSWYGRWGMNYIYGTWSALCALNAAGVDPASEPVRRAVGWLTGIQNPDGGWGEDAASYALDYRGYERAPSTASQTAWALIALMAAGEADNPAVERGINYLARTQGPDGLWAEDRYTATGFPRVFYLRYHGYAKFFPLWAMARYRNLQRGNSRRVAVGM</sequence>
<evidence type="ECO:0000256" key="1">
    <source>
        <dbReference type="ARBA" id="ARBA00004999"/>
    </source>
</evidence>
<dbReference type="InterPro" id="IPR008930">
    <property type="entry name" value="Terpenoid_cyclase/PrenylTrfase"/>
</dbReference>
<comment type="pathway">
    <text evidence="1">Secondary metabolite biosynthesis; hopanoid biosynthesis.</text>
</comment>
<accession>A0ABQ4SC13</accession>
<dbReference type="InterPro" id="IPR006400">
    <property type="entry name" value="Hopene-cyclase"/>
</dbReference>
<name>A0ABQ4SC13_9HYPH</name>
<dbReference type="InterPro" id="IPR032697">
    <property type="entry name" value="SQ_cyclase_N"/>
</dbReference>
<dbReference type="InterPro" id="IPR032696">
    <property type="entry name" value="SQ_cyclase_C"/>
</dbReference>
<dbReference type="PANTHER" id="PTHR11764:SF20">
    <property type="entry name" value="LANOSTEROL SYNTHASE"/>
    <property type="match status" value="1"/>
</dbReference>
<keyword evidence="4" id="KW-0413">Isomerase</keyword>
<evidence type="ECO:0000256" key="4">
    <source>
        <dbReference type="ARBA" id="ARBA00023235"/>
    </source>
</evidence>
<evidence type="ECO:0000256" key="3">
    <source>
        <dbReference type="ARBA" id="ARBA00022737"/>
    </source>
</evidence>
<reference evidence="7" key="1">
    <citation type="journal article" date="2021" name="Front. Microbiol.">
        <title>Comprehensive Comparative Genomics and Phenotyping of Methylobacterium Species.</title>
        <authorList>
            <person name="Alessa O."/>
            <person name="Ogura Y."/>
            <person name="Fujitani Y."/>
            <person name="Takami H."/>
            <person name="Hayashi T."/>
            <person name="Sahin N."/>
            <person name="Tani A."/>
        </authorList>
    </citation>
    <scope>NUCLEOTIDE SEQUENCE</scope>
    <source>
        <strain evidence="7">DSM 17168</strain>
    </source>
</reference>
<dbReference type="RefSeq" id="WP_238234233.1">
    <property type="nucleotide sequence ID" value="NZ_BPQQ01000015.1"/>
</dbReference>
<dbReference type="Gene3D" id="1.50.10.20">
    <property type="match status" value="2"/>
</dbReference>
<feature type="domain" description="Squalene cyclase C-terminal" evidence="5">
    <location>
        <begin position="331"/>
        <end position="659"/>
    </location>
</feature>
<dbReference type="PANTHER" id="PTHR11764">
    <property type="entry name" value="TERPENE CYCLASE/MUTASE FAMILY MEMBER"/>
    <property type="match status" value="1"/>
</dbReference>
<evidence type="ECO:0000256" key="2">
    <source>
        <dbReference type="ARBA" id="ARBA00009755"/>
    </source>
</evidence>
<organism evidence="7 8">
    <name type="scientific">Methylobacterium isbiliense</name>
    <dbReference type="NCBI Taxonomy" id="315478"/>
    <lineage>
        <taxon>Bacteria</taxon>
        <taxon>Pseudomonadati</taxon>
        <taxon>Pseudomonadota</taxon>
        <taxon>Alphaproteobacteria</taxon>
        <taxon>Hyphomicrobiales</taxon>
        <taxon>Methylobacteriaceae</taxon>
        <taxon>Methylobacterium</taxon>
    </lineage>
</organism>
<dbReference type="PROSITE" id="PS01074">
    <property type="entry name" value="TERPENE_SYNTHASES"/>
    <property type="match status" value="1"/>
</dbReference>
<keyword evidence="3" id="KW-0677">Repeat</keyword>
<dbReference type="InterPro" id="IPR002365">
    <property type="entry name" value="Terpene_synthase_CS"/>
</dbReference>
<dbReference type="EMBL" id="BPQQ01000015">
    <property type="protein sequence ID" value="GJD99348.1"/>
    <property type="molecule type" value="Genomic_DNA"/>
</dbReference>
<comment type="caution">
    <text evidence="7">The sequence shown here is derived from an EMBL/GenBank/DDBJ whole genome shotgun (WGS) entry which is preliminary data.</text>
</comment>
<gene>
    <name evidence="7" type="primary">shc</name>
    <name evidence="7" type="ORF">GMJLKIPL_1264</name>
</gene>
<evidence type="ECO:0000313" key="8">
    <source>
        <dbReference type="Proteomes" id="UP001055153"/>
    </source>
</evidence>
<dbReference type="SUPFAM" id="SSF48239">
    <property type="entry name" value="Terpenoid cyclases/Protein prenyltransferases"/>
    <property type="match status" value="2"/>
</dbReference>
<evidence type="ECO:0000259" key="6">
    <source>
        <dbReference type="Pfam" id="PF13249"/>
    </source>
</evidence>
<dbReference type="SFLD" id="SFLDG01016">
    <property type="entry name" value="Prenyltransferase_Like_2"/>
    <property type="match status" value="1"/>
</dbReference>
<dbReference type="InterPro" id="IPR018333">
    <property type="entry name" value="Squalene_cyclase"/>
</dbReference>
<keyword evidence="8" id="KW-1185">Reference proteome</keyword>
<feature type="domain" description="Squalene cyclase N-terminal" evidence="6">
    <location>
        <begin position="34"/>
        <end position="322"/>
    </location>
</feature>
<evidence type="ECO:0000259" key="5">
    <source>
        <dbReference type="Pfam" id="PF13243"/>
    </source>
</evidence>
<evidence type="ECO:0000313" key="7">
    <source>
        <dbReference type="EMBL" id="GJD99348.1"/>
    </source>
</evidence>
<comment type="similarity">
    <text evidence="2">Belongs to the terpene cyclase/mutase family.</text>
</comment>
<dbReference type="Proteomes" id="UP001055153">
    <property type="component" value="Unassembled WGS sequence"/>
</dbReference>